<dbReference type="PANTHER" id="PTHR33744:SF15">
    <property type="entry name" value="CARBOHYDRATE DIACID REGULATOR"/>
    <property type="match status" value="1"/>
</dbReference>
<evidence type="ECO:0000259" key="1">
    <source>
        <dbReference type="Pfam" id="PF13556"/>
    </source>
</evidence>
<reference evidence="2 3" key="1">
    <citation type="submission" date="2018-10" db="EMBL/GenBank/DDBJ databases">
        <title>Oceanobacillus sp. YLB-02 draft genome.</title>
        <authorList>
            <person name="Yu L."/>
        </authorList>
    </citation>
    <scope>NUCLEOTIDE SEQUENCE [LARGE SCALE GENOMIC DNA]</scope>
    <source>
        <strain evidence="2 3">YLB-02</strain>
    </source>
</reference>
<dbReference type="InterPro" id="IPR042070">
    <property type="entry name" value="PucR_C-HTH_sf"/>
</dbReference>
<name>A0A498DDD6_9BACI</name>
<dbReference type="Proteomes" id="UP000270219">
    <property type="component" value="Unassembled WGS sequence"/>
</dbReference>
<dbReference type="InterPro" id="IPR051448">
    <property type="entry name" value="CdaR-like_regulators"/>
</dbReference>
<dbReference type="EMBL" id="RCHR01000003">
    <property type="protein sequence ID" value="RLL44994.1"/>
    <property type="molecule type" value="Genomic_DNA"/>
</dbReference>
<organism evidence="2 3">
    <name type="scientific">Oceanobacillus piezotolerans</name>
    <dbReference type="NCBI Taxonomy" id="2448030"/>
    <lineage>
        <taxon>Bacteria</taxon>
        <taxon>Bacillati</taxon>
        <taxon>Bacillota</taxon>
        <taxon>Bacilli</taxon>
        <taxon>Bacillales</taxon>
        <taxon>Bacillaceae</taxon>
        <taxon>Oceanobacillus</taxon>
    </lineage>
</organism>
<proteinExistence type="predicted"/>
<dbReference type="SUPFAM" id="SSF46689">
    <property type="entry name" value="Homeodomain-like"/>
    <property type="match status" value="1"/>
</dbReference>
<protein>
    <recommendedName>
        <fullName evidence="1">PucR C-terminal helix-turn-helix domain-containing protein</fullName>
    </recommendedName>
</protein>
<dbReference type="OrthoDB" id="9792148at2"/>
<dbReference type="Pfam" id="PF13556">
    <property type="entry name" value="HTH_30"/>
    <property type="match status" value="1"/>
</dbReference>
<comment type="caution">
    <text evidence="2">The sequence shown here is derived from an EMBL/GenBank/DDBJ whole genome shotgun (WGS) entry which is preliminary data.</text>
</comment>
<dbReference type="InterPro" id="IPR025736">
    <property type="entry name" value="PucR_C-HTH_dom"/>
</dbReference>
<sequence>MENELKKLFPSFTYYNEEHLDTKKDYQWFITEKNDIIGIAKSELTARDMKLISTFLPTYNIHIPIPTELELWWRETIRKGSNKKISPFRFVFFQIKKDQIEPEQFKAAIDDFYSKGVPILWENEYQGVIIEESLQYGEEAISYDQIIDVLMSDLYSRIRFFVGPFMDSLQEINSFYTSFIKHAEMALSHSDSAVISYSEAIIYHFINKADPEFINEASKIILKEFLMDEELLHTIKVFISCNLNVSVAAKKLHLHRNSLQYRLDKFIDKTGIDIRKFHEAVVVYLILLAKVHKN</sequence>
<dbReference type="PANTHER" id="PTHR33744">
    <property type="entry name" value="CARBOHYDRATE DIACID REGULATOR"/>
    <property type="match status" value="1"/>
</dbReference>
<evidence type="ECO:0000313" key="2">
    <source>
        <dbReference type="EMBL" id="RLL44994.1"/>
    </source>
</evidence>
<feature type="domain" description="PucR C-terminal helix-turn-helix" evidence="1">
    <location>
        <begin position="231"/>
        <end position="289"/>
    </location>
</feature>
<accession>A0A498DDD6</accession>
<gene>
    <name evidence="2" type="ORF">D8M04_08960</name>
</gene>
<dbReference type="AlphaFoldDB" id="A0A498DDD6"/>
<dbReference type="RefSeq" id="WP_121522583.1">
    <property type="nucleotide sequence ID" value="NZ_RCHR01000003.1"/>
</dbReference>
<dbReference type="Gene3D" id="1.10.10.2840">
    <property type="entry name" value="PucR C-terminal helix-turn-helix domain"/>
    <property type="match status" value="1"/>
</dbReference>
<keyword evidence="3" id="KW-1185">Reference proteome</keyword>
<dbReference type="InterPro" id="IPR009057">
    <property type="entry name" value="Homeodomain-like_sf"/>
</dbReference>
<evidence type="ECO:0000313" key="3">
    <source>
        <dbReference type="Proteomes" id="UP000270219"/>
    </source>
</evidence>